<protein>
    <submittedName>
        <fullName evidence="2">Uncharacterized protein</fullName>
    </submittedName>
</protein>
<proteinExistence type="predicted"/>
<comment type="caution">
    <text evidence="2">The sequence shown here is derived from an EMBL/GenBank/DDBJ whole genome shotgun (WGS) entry which is preliminary data.</text>
</comment>
<dbReference type="AlphaFoldDB" id="A0A0W1R7V5"/>
<gene>
    <name evidence="2" type="ORF">AUR64_15940</name>
</gene>
<evidence type="ECO:0000256" key="1">
    <source>
        <dbReference type="SAM" id="MobiDB-lite"/>
    </source>
</evidence>
<name>A0A0W1R7V5_9EURY</name>
<accession>A0A0W1R7V5</accession>
<feature type="region of interest" description="Disordered" evidence="1">
    <location>
        <begin position="18"/>
        <end position="45"/>
    </location>
</feature>
<sequence>MELRSIGRHEAVQKAYDWAADPTTMDPTTGVMDPKTKRQRECAVTVPRSEKEAAVELIRENILSELTEECPECGHYTVLSTYEPTFFEERDPEKVSVAFTCPSCEWPIGLDF</sequence>
<evidence type="ECO:0000313" key="2">
    <source>
        <dbReference type="EMBL" id="KTG09276.1"/>
    </source>
</evidence>
<keyword evidence="3" id="KW-1185">Reference proteome</keyword>
<reference evidence="2 3" key="1">
    <citation type="submission" date="2015-12" db="EMBL/GenBank/DDBJ databases">
        <title>Haloprofundus marisrubri gen. nov., sp. nov., an extremely halophilic archaeon isolated from the Discovery deep brine-seawater interface in the Red Sea.</title>
        <authorList>
            <person name="Zhang G."/>
            <person name="Stingl U."/>
            <person name="Rashid M."/>
        </authorList>
    </citation>
    <scope>NUCLEOTIDE SEQUENCE [LARGE SCALE GENOMIC DNA]</scope>
    <source>
        <strain evidence="2 3">SB9</strain>
    </source>
</reference>
<dbReference type="EMBL" id="LOPU01000029">
    <property type="protein sequence ID" value="KTG09276.1"/>
    <property type="molecule type" value="Genomic_DNA"/>
</dbReference>
<dbReference type="STRING" id="1514971.AUR64_15940"/>
<organism evidence="2 3">
    <name type="scientific">Haloprofundus marisrubri</name>
    <dbReference type="NCBI Taxonomy" id="1514971"/>
    <lineage>
        <taxon>Archaea</taxon>
        <taxon>Methanobacteriati</taxon>
        <taxon>Methanobacteriota</taxon>
        <taxon>Stenosarchaea group</taxon>
        <taxon>Halobacteria</taxon>
        <taxon>Halobacteriales</taxon>
        <taxon>Haloferacaceae</taxon>
        <taxon>Haloprofundus</taxon>
    </lineage>
</organism>
<evidence type="ECO:0000313" key="3">
    <source>
        <dbReference type="Proteomes" id="UP000054387"/>
    </source>
</evidence>
<dbReference type="Proteomes" id="UP000054387">
    <property type="component" value="Unassembled WGS sequence"/>
</dbReference>